<dbReference type="InterPro" id="IPR046982">
    <property type="entry name" value="BIN3/RVS161-like"/>
</dbReference>
<comment type="caution">
    <text evidence="6">The sequence shown here is derived from an EMBL/GenBank/DDBJ whole genome shotgun (WGS) entry which is preliminary data.</text>
</comment>
<dbReference type="PROSITE" id="PS50002">
    <property type="entry name" value="SH3"/>
    <property type="match status" value="1"/>
</dbReference>
<dbReference type="AlphaFoldDB" id="A0AAV5QX36"/>
<evidence type="ECO:0000256" key="1">
    <source>
        <dbReference type="ARBA" id="ARBA00004496"/>
    </source>
</evidence>
<comment type="subcellular location">
    <subcellularLocation>
        <location evidence="1">Cytoplasm</location>
    </subcellularLocation>
</comment>
<evidence type="ECO:0000313" key="6">
    <source>
        <dbReference type="EMBL" id="GMM43506.1"/>
    </source>
</evidence>
<dbReference type="SUPFAM" id="SSF103657">
    <property type="entry name" value="BAR/IMD domain-like"/>
    <property type="match status" value="1"/>
</dbReference>
<dbReference type="GO" id="GO:0015629">
    <property type="term" value="C:actin cytoskeleton"/>
    <property type="evidence" value="ECO:0007669"/>
    <property type="project" value="TreeGrafter"/>
</dbReference>
<dbReference type="PANTHER" id="PTHR47174">
    <property type="entry name" value="BRIDGING INTEGRATOR 3"/>
    <property type="match status" value="1"/>
</dbReference>
<dbReference type="PANTHER" id="PTHR47174:SF3">
    <property type="entry name" value="BRIDGING INTEGRATOR 3"/>
    <property type="match status" value="1"/>
</dbReference>
<proteinExistence type="predicted"/>
<dbReference type="SMART" id="SM00326">
    <property type="entry name" value="SH3"/>
    <property type="match status" value="1"/>
</dbReference>
<dbReference type="SUPFAM" id="SSF50044">
    <property type="entry name" value="SH3-domain"/>
    <property type="match status" value="1"/>
</dbReference>
<dbReference type="GO" id="GO:0005737">
    <property type="term" value="C:cytoplasm"/>
    <property type="evidence" value="ECO:0007669"/>
    <property type="project" value="UniProtKB-SubCell"/>
</dbReference>
<dbReference type="CDD" id="cd00174">
    <property type="entry name" value="SH3"/>
    <property type="match status" value="1"/>
</dbReference>
<dbReference type="InterPro" id="IPR027267">
    <property type="entry name" value="AH/BAR_dom_sf"/>
</dbReference>
<evidence type="ECO:0000259" key="5">
    <source>
        <dbReference type="PROSITE" id="PS50002"/>
    </source>
</evidence>
<name>A0AAV5QX36_PICKL</name>
<sequence length="352" mass="41148">MDSIRIPDISWSDITNSVTRAPQLIKHQYDEFLGKSNSDNDLTMSRIKHTREIIKQYNDLQKYFSQYNTSVCDYVKHLLNMVIQFENILELEKNNVSGIVTNIEQSVKESMSNFKLKFDELFRNLDKILKSLSNFMKEREFVQLDYNFYSSEFKKLQNGNNNLKKKIDVENKLNESIKKCKYLDDMLDVDLPNFLNLNNALVKSISTLLFFNSLEIFGLINTHFSILQKSHPDIVFNNLYFDNESRKVMNIHKDLNNRIESLEIMSYSTRSNNLYNMNSSSNTNINKNVNVQHEKTGTALYTYKSDNLGDLSFKKGDIVHVVKEDPSGWWTGFMTVNGSIQTGKFPYNYFTF</sequence>
<dbReference type="GO" id="GO:0008289">
    <property type="term" value="F:lipid binding"/>
    <property type="evidence" value="ECO:0007669"/>
    <property type="project" value="TreeGrafter"/>
</dbReference>
<dbReference type="EMBL" id="BTGB01000001">
    <property type="protein sequence ID" value="GMM43506.1"/>
    <property type="molecule type" value="Genomic_DNA"/>
</dbReference>
<evidence type="ECO:0000256" key="2">
    <source>
        <dbReference type="ARBA" id="ARBA00022443"/>
    </source>
</evidence>
<dbReference type="InterPro" id="IPR001452">
    <property type="entry name" value="SH3_domain"/>
</dbReference>
<dbReference type="InterPro" id="IPR036028">
    <property type="entry name" value="SH3-like_dom_sf"/>
</dbReference>
<reference evidence="6 7" key="1">
    <citation type="journal article" date="2023" name="Elife">
        <title>Identification of key yeast species and microbe-microbe interactions impacting larval growth of Drosophila in the wild.</title>
        <authorList>
            <person name="Mure A."/>
            <person name="Sugiura Y."/>
            <person name="Maeda R."/>
            <person name="Honda K."/>
            <person name="Sakurai N."/>
            <person name="Takahashi Y."/>
            <person name="Watada M."/>
            <person name="Katoh T."/>
            <person name="Gotoh A."/>
            <person name="Gotoh Y."/>
            <person name="Taniguchi I."/>
            <person name="Nakamura K."/>
            <person name="Hayashi T."/>
            <person name="Katayama T."/>
            <person name="Uemura T."/>
            <person name="Hattori Y."/>
        </authorList>
    </citation>
    <scope>NUCLEOTIDE SEQUENCE [LARGE SCALE GENOMIC DNA]</scope>
    <source>
        <strain evidence="6 7">PK-24</strain>
    </source>
</reference>
<evidence type="ECO:0000313" key="7">
    <source>
        <dbReference type="Proteomes" id="UP001378960"/>
    </source>
</evidence>
<dbReference type="Pfam" id="PF00018">
    <property type="entry name" value="SH3_1"/>
    <property type="match status" value="1"/>
</dbReference>
<evidence type="ECO:0000256" key="3">
    <source>
        <dbReference type="ARBA" id="ARBA00022490"/>
    </source>
</evidence>
<protein>
    <recommendedName>
        <fullName evidence="5">SH3 domain-containing protein</fullName>
    </recommendedName>
</protein>
<dbReference type="GO" id="GO:0051666">
    <property type="term" value="P:actin cortical patch localization"/>
    <property type="evidence" value="ECO:0007669"/>
    <property type="project" value="InterPro"/>
</dbReference>
<dbReference type="Proteomes" id="UP001378960">
    <property type="component" value="Unassembled WGS sequence"/>
</dbReference>
<gene>
    <name evidence="6" type="ORF">DAPK24_000810</name>
</gene>
<accession>A0AAV5QX36</accession>
<dbReference type="Gene3D" id="2.30.30.40">
    <property type="entry name" value="SH3 Domains"/>
    <property type="match status" value="1"/>
</dbReference>
<feature type="domain" description="SH3" evidence="5">
    <location>
        <begin position="292"/>
        <end position="352"/>
    </location>
</feature>
<dbReference type="Gene3D" id="1.20.1270.60">
    <property type="entry name" value="Arfaptin homology (AH) domain/BAR domain"/>
    <property type="match status" value="1"/>
</dbReference>
<keyword evidence="7" id="KW-1185">Reference proteome</keyword>
<dbReference type="PRINTS" id="PR00452">
    <property type="entry name" value="SH3DOMAIN"/>
</dbReference>
<dbReference type="CDD" id="cd07307">
    <property type="entry name" value="BAR"/>
    <property type="match status" value="1"/>
</dbReference>
<evidence type="ECO:0000256" key="4">
    <source>
        <dbReference type="PROSITE-ProRule" id="PRU00192"/>
    </source>
</evidence>
<keyword evidence="2 4" id="KW-0728">SH3 domain</keyword>
<dbReference type="GO" id="GO:0097320">
    <property type="term" value="P:plasma membrane tubulation"/>
    <property type="evidence" value="ECO:0007669"/>
    <property type="project" value="TreeGrafter"/>
</dbReference>
<dbReference type="GO" id="GO:0006897">
    <property type="term" value="P:endocytosis"/>
    <property type="evidence" value="ECO:0007669"/>
    <property type="project" value="InterPro"/>
</dbReference>
<keyword evidence="3" id="KW-0963">Cytoplasm</keyword>
<organism evidence="6 7">
    <name type="scientific">Pichia kluyveri</name>
    <name type="common">Yeast</name>
    <dbReference type="NCBI Taxonomy" id="36015"/>
    <lineage>
        <taxon>Eukaryota</taxon>
        <taxon>Fungi</taxon>
        <taxon>Dikarya</taxon>
        <taxon>Ascomycota</taxon>
        <taxon>Saccharomycotina</taxon>
        <taxon>Pichiomycetes</taxon>
        <taxon>Pichiales</taxon>
        <taxon>Pichiaceae</taxon>
        <taxon>Pichia</taxon>
    </lineage>
</organism>